<reference evidence="3" key="1">
    <citation type="submission" date="2015-08" db="EMBL/GenBank/DDBJ databases">
        <title>Complete Genome Sequence of Azospirillum thiophilum BV-S.</title>
        <authorList>
            <person name="Fomenkov A."/>
            <person name="Vincze T."/>
            <person name="Grabovich M."/>
            <person name="Dubinina G."/>
            <person name="Orlova M."/>
            <person name="Belousova E."/>
            <person name="Roberts R.J."/>
        </authorList>
    </citation>
    <scope>NUCLEOTIDE SEQUENCE [LARGE SCALE GENOMIC DNA]</scope>
    <source>
        <strain evidence="3">BV-S</strain>
    </source>
</reference>
<evidence type="ECO:0000256" key="1">
    <source>
        <dbReference type="SAM" id="MobiDB-lite"/>
    </source>
</evidence>
<reference evidence="2 3" key="2">
    <citation type="journal article" date="2016" name="Genome Announc.">
        <title>Complete Genome Sequence of a Strain of Azospirillum thiophilum Isolated from a Sulfide Spring.</title>
        <authorList>
            <person name="Fomenkov A."/>
            <person name="Vincze T."/>
            <person name="Grabovich M."/>
            <person name="Anton B.P."/>
            <person name="Dubinina G."/>
            <person name="Orlova M."/>
            <person name="Belousova E."/>
            <person name="Roberts R.J."/>
        </authorList>
    </citation>
    <scope>NUCLEOTIDE SEQUENCE [LARGE SCALE GENOMIC DNA]</scope>
    <source>
        <strain evidence="2 3">BV-S</strain>
    </source>
</reference>
<name>A0AAC8W4W0_9PROT</name>
<feature type="compositionally biased region" description="Low complexity" evidence="1">
    <location>
        <begin position="108"/>
        <end position="128"/>
    </location>
</feature>
<dbReference type="RefSeq" id="WP_045585101.1">
    <property type="nucleotide sequence ID" value="NZ_CP012406.1"/>
</dbReference>
<dbReference type="EMBL" id="CP012406">
    <property type="protein sequence ID" value="ALG75150.1"/>
    <property type="molecule type" value="Genomic_DNA"/>
</dbReference>
<evidence type="ECO:0000313" key="3">
    <source>
        <dbReference type="Proteomes" id="UP000069935"/>
    </source>
</evidence>
<feature type="region of interest" description="Disordered" evidence="1">
    <location>
        <begin position="102"/>
        <end position="128"/>
    </location>
</feature>
<sequence length="128" mass="13234">MSTAPIYARGVVTVIINGDPVELRCTPRAAAAISKATGGIQNALNSLISIDYAVLLVTFSAASGKTGEAAEQALFDYGITPMARVLYQFTLMLLNGGRTEEERRADAEAAAQGNGEAPATTAREAAAS</sequence>
<protein>
    <submittedName>
        <fullName evidence="2">Uncharacterized protein</fullName>
    </submittedName>
</protein>
<keyword evidence="3" id="KW-1185">Reference proteome</keyword>
<proteinExistence type="predicted"/>
<organism evidence="2 3">
    <name type="scientific">Azospirillum thiophilum</name>
    <dbReference type="NCBI Taxonomy" id="528244"/>
    <lineage>
        <taxon>Bacteria</taxon>
        <taxon>Pseudomonadati</taxon>
        <taxon>Pseudomonadota</taxon>
        <taxon>Alphaproteobacteria</taxon>
        <taxon>Rhodospirillales</taxon>
        <taxon>Azospirillaceae</taxon>
        <taxon>Azospirillum</taxon>
    </lineage>
</organism>
<gene>
    <name evidence="2" type="ORF">AL072_29855</name>
</gene>
<dbReference type="Proteomes" id="UP000069935">
    <property type="component" value="Chromosome 6"/>
</dbReference>
<evidence type="ECO:0000313" key="2">
    <source>
        <dbReference type="EMBL" id="ALG75150.1"/>
    </source>
</evidence>
<dbReference type="KEGG" id="ati:AL072_29855"/>
<accession>A0AAC8W4W0</accession>
<dbReference type="AlphaFoldDB" id="A0AAC8W4W0"/>